<dbReference type="AlphaFoldDB" id="A0A2V1HTY2"/>
<sequence length="241" mass="24335">MSGIATHPRHLPVNGIVVTTAIVAFTTAVLTLPWNSAASSTSAAVADTAGVVADGTIVDLAPIAAAWPDEYTVAGTKSEPLYVEHITSTRDGDVFALSIEVVAQGDTALGTQLSAVRVRDDGRIEWLAGCTKTASVCADDPALRGFLSAAAVRAAIDRGALPAAGVARTLHGTAAVCIADGALHPAAPPATTDLDPCFSRVSGALVGHYSDASGSFVGPTLSRGFSEATGADRDLIDSLIS</sequence>
<comment type="caution">
    <text evidence="2">The sequence shown here is derived from an EMBL/GenBank/DDBJ whole genome shotgun (WGS) entry which is preliminary data.</text>
</comment>
<reference evidence="2 3" key="1">
    <citation type="submission" date="2018-05" db="EMBL/GenBank/DDBJ databases">
        <title>Amnibacterium sp. M8JJ-5, whole genome shotgun sequence.</title>
        <authorList>
            <person name="Tuo L."/>
        </authorList>
    </citation>
    <scope>NUCLEOTIDE SEQUENCE [LARGE SCALE GENOMIC DNA]</scope>
    <source>
        <strain evidence="2 3">M8JJ-5</strain>
    </source>
</reference>
<keyword evidence="1" id="KW-1133">Transmembrane helix</keyword>
<evidence type="ECO:0000256" key="1">
    <source>
        <dbReference type="SAM" id="Phobius"/>
    </source>
</evidence>
<keyword evidence="1" id="KW-0812">Transmembrane</keyword>
<name>A0A2V1HTY2_9MICO</name>
<proteinExistence type="predicted"/>
<protein>
    <submittedName>
        <fullName evidence="2">Uncharacterized protein</fullName>
    </submittedName>
</protein>
<dbReference type="RefSeq" id="WP_116757539.1">
    <property type="nucleotide sequence ID" value="NZ_JBHUEX010000001.1"/>
</dbReference>
<dbReference type="EMBL" id="QEOP01000003">
    <property type="protein sequence ID" value="PVZ93554.1"/>
    <property type="molecule type" value="Genomic_DNA"/>
</dbReference>
<dbReference type="OrthoDB" id="5071278at2"/>
<keyword evidence="3" id="KW-1185">Reference proteome</keyword>
<organism evidence="2 3">
    <name type="scientific">Amnibacterium flavum</name>
    <dbReference type="NCBI Taxonomy" id="2173173"/>
    <lineage>
        <taxon>Bacteria</taxon>
        <taxon>Bacillati</taxon>
        <taxon>Actinomycetota</taxon>
        <taxon>Actinomycetes</taxon>
        <taxon>Micrococcales</taxon>
        <taxon>Microbacteriaceae</taxon>
        <taxon>Amnibacterium</taxon>
    </lineage>
</organism>
<gene>
    <name evidence="2" type="ORF">DDQ50_14660</name>
</gene>
<evidence type="ECO:0000313" key="3">
    <source>
        <dbReference type="Proteomes" id="UP000244893"/>
    </source>
</evidence>
<keyword evidence="1" id="KW-0472">Membrane</keyword>
<feature type="transmembrane region" description="Helical" evidence="1">
    <location>
        <begin position="12"/>
        <end position="34"/>
    </location>
</feature>
<accession>A0A2V1HTY2</accession>
<dbReference type="Proteomes" id="UP000244893">
    <property type="component" value="Unassembled WGS sequence"/>
</dbReference>
<evidence type="ECO:0000313" key="2">
    <source>
        <dbReference type="EMBL" id="PVZ93554.1"/>
    </source>
</evidence>